<gene>
    <name evidence="1" type="ORF">F3087_19120</name>
</gene>
<name>A0A5N0EC73_9NOCA</name>
<dbReference type="RefSeq" id="WP_150403363.1">
    <property type="nucleotide sequence ID" value="NZ_VXLC01000008.1"/>
</dbReference>
<keyword evidence="2" id="KW-1185">Reference proteome</keyword>
<comment type="caution">
    <text evidence="1">The sequence shown here is derived from an EMBL/GenBank/DDBJ whole genome shotgun (WGS) entry which is preliminary data.</text>
</comment>
<evidence type="ECO:0008006" key="3">
    <source>
        <dbReference type="Google" id="ProtNLM"/>
    </source>
</evidence>
<organism evidence="1 2">
    <name type="scientific">Nocardia colli</name>
    <dbReference type="NCBI Taxonomy" id="2545717"/>
    <lineage>
        <taxon>Bacteria</taxon>
        <taxon>Bacillati</taxon>
        <taxon>Actinomycetota</taxon>
        <taxon>Actinomycetes</taxon>
        <taxon>Mycobacteriales</taxon>
        <taxon>Nocardiaceae</taxon>
        <taxon>Nocardia</taxon>
    </lineage>
</organism>
<dbReference type="Proteomes" id="UP000323876">
    <property type="component" value="Unassembled WGS sequence"/>
</dbReference>
<sequence>MAYLVVDQRVQDVRRWAEAFAEGAERRRAAGGEVVLTLADPVDIGRVLVIVRFETAQQARAWRSRPGVAQEVARGGVIAESVSVRMLDEMVVS</sequence>
<reference evidence="1 2" key="1">
    <citation type="submission" date="2019-09" db="EMBL/GenBank/DDBJ databases">
        <authorList>
            <person name="Wang X."/>
        </authorList>
    </citation>
    <scope>NUCLEOTIDE SEQUENCE [LARGE SCALE GENOMIC DNA]</scope>
    <source>
        <strain evidence="1 2">CICC 11023</strain>
    </source>
</reference>
<proteinExistence type="predicted"/>
<accession>A0A5N0EC73</accession>
<evidence type="ECO:0000313" key="2">
    <source>
        <dbReference type="Proteomes" id="UP000323876"/>
    </source>
</evidence>
<dbReference type="AlphaFoldDB" id="A0A5N0EC73"/>
<evidence type="ECO:0000313" key="1">
    <source>
        <dbReference type="EMBL" id="KAA8887032.1"/>
    </source>
</evidence>
<dbReference type="EMBL" id="VXLC01000008">
    <property type="protein sequence ID" value="KAA8887032.1"/>
    <property type="molecule type" value="Genomic_DNA"/>
</dbReference>
<protein>
    <recommendedName>
        <fullName evidence="3">ABM domain-containing protein</fullName>
    </recommendedName>
</protein>
<dbReference type="OrthoDB" id="4578588at2"/>